<evidence type="ECO:0000256" key="1">
    <source>
        <dbReference type="ARBA" id="ARBA00004604"/>
    </source>
</evidence>
<feature type="domain" description="Helicase ATP-binding" evidence="18">
    <location>
        <begin position="79"/>
        <end position="273"/>
    </location>
</feature>
<comment type="function">
    <text evidence="11">ATP-binding RNA helicase involved in the biogenesis of 60S ribosomal subunits. Binds 90S pre-ribosomal particles and dissociates from pre-60S ribosomal particles after processing of 27SB pre-rRNA. Required for the normal formation of 18S rRNA through the processing of pre-rRNAs at sites A0, A1 and A2, and the normal formation of 25S and 5.8S rRNAs through the processing of pre-rRNAs at sites C1 and C2.</text>
</comment>
<dbReference type="Gene3D" id="3.40.50.300">
    <property type="entry name" value="P-loop containing nucleotide triphosphate hydrolases"/>
    <property type="match status" value="2"/>
</dbReference>
<dbReference type="Pfam" id="PF23681">
    <property type="entry name" value="CTT_SPB4"/>
    <property type="match status" value="1"/>
</dbReference>
<dbReference type="SUPFAM" id="SSF52540">
    <property type="entry name" value="P-loop containing nucleoside triphosphate hydrolases"/>
    <property type="match status" value="2"/>
</dbReference>
<keyword evidence="5 15" id="KW-0378">Hydrolase</keyword>
<evidence type="ECO:0000313" key="21">
    <source>
        <dbReference type="EMBL" id="RPB14876.1"/>
    </source>
</evidence>
<evidence type="ECO:0000256" key="14">
    <source>
        <dbReference type="PROSITE-ProRule" id="PRU00552"/>
    </source>
</evidence>
<dbReference type="SMART" id="SM01178">
    <property type="entry name" value="DUF4217"/>
    <property type="match status" value="1"/>
</dbReference>
<protein>
    <recommendedName>
        <fullName evidence="16">ATP-dependent RNA helicase</fullName>
        <ecNumber evidence="16">3.6.4.13</ecNumber>
    </recommendedName>
</protein>
<keyword evidence="4 15" id="KW-0547">Nucleotide-binding</keyword>
<evidence type="ECO:0000256" key="15">
    <source>
        <dbReference type="RuleBase" id="RU000492"/>
    </source>
</evidence>
<evidence type="ECO:0000259" key="19">
    <source>
        <dbReference type="PROSITE" id="PS51194"/>
    </source>
</evidence>
<comment type="function">
    <text evidence="16">RNA helicase.</text>
</comment>
<feature type="region of interest" description="Disordered" evidence="17">
    <location>
        <begin position="1"/>
        <end position="50"/>
    </location>
</feature>
<gene>
    <name evidence="21" type="ORF">P167DRAFT_519701</name>
</gene>
<evidence type="ECO:0000256" key="6">
    <source>
        <dbReference type="ARBA" id="ARBA00022806"/>
    </source>
</evidence>
<dbReference type="AlphaFoldDB" id="A0A3N4KWE1"/>
<dbReference type="CDD" id="cd18787">
    <property type="entry name" value="SF2_C_DEAD"/>
    <property type="match status" value="1"/>
</dbReference>
<dbReference type="InterPro" id="IPR014001">
    <property type="entry name" value="Helicase_ATP-bd"/>
</dbReference>
<reference evidence="21 22" key="1">
    <citation type="journal article" date="2018" name="Nat. Ecol. Evol.">
        <title>Pezizomycetes genomes reveal the molecular basis of ectomycorrhizal truffle lifestyle.</title>
        <authorList>
            <person name="Murat C."/>
            <person name="Payen T."/>
            <person name="Noel B."/>
            <person name="Kuo A."/>
            <person name="Morin E."/>
            <person name="Chen J."/>
            <person name="Kohler A."/>
            <person name="Krizsan K."/>
            <person name="Balestrini R."/>
            <person name="Da Silva C."/>
            <person name="Montanini B."/>
            <person name="Hainaut M."/>
            <person name="Levati E."/>
            <person name="Barry K.W."/>
            <person name="Belfiori B."/>
            <person name="Cichocki N."/>
            <person name="Clum A."/>
            <person name="Dockter R.B."/>
            <person name="Fauchery L."/>
            <person name="Guy J."/>
            <person name="Iotti M."/>
            <person name="Le Tacon F."/>
            <person name="Lindquist E.A."/>
            <person name="Lipzen A."/>
            <person name="Malagnac F."/>
            <person name="Mello A."/>
            <person name="Molinier V."/>
            <person name="Miyauchi S."/>
            <person name="Poulain J."/>
            <person name="Riccioni C."/>
            <person name="Rubini A."/>
            <person name="Sitrit Y."/>
            <person name="Splivallo R."/>
            <person name="Traeger S."/>
            <person name="Wang M."/>
            <person name="Zifcakova L."/>
            <person name="Wipf D."/>
            <person name="Zambonelli A."/>
            <person name="Paolocci F."/>
            <person name="Nowrousian M."/>
            <person name="Ottonello S."/>
            <person name="Baldrian P."/>
            <person name="Spatafora J.W."/>
            <person name="Henrissat B."/>
            <person name="Nagy L.G."/>
            <person name="Aury J.M."/>
            <person name="Wincker P."/>
            <person name="Grigoriev I.V."/>
            <person name="Bonfante P."/>
            <person name="Martin F.M."/>
        </authorList>
    </citation>
    <scope>NUCLEOTIDE SEQUENCE [LARGE SCALE GENOMIC DNA]</scope>
    <source>
        <strain evidence="21 22">CCBAS932</strain>
    </source>
</reference>
<comment type="similarity">
    <text evidence="12">Belongs to the DEAD box helicase family. DDX55/SPB4 subfamily.</text>
</comment>
<keyword evidence="6 15" id="KW-0347">Helicase</keyword>
<proteinExistence type="inferred from homology"/>
<evidence type="ECO:0000256" key="7">
    <source>
        <dbReference type="ARBA" id="ARBA00022840"/>
    </source>
</evidence>
<dbReference type="PROSITE" id="PS51195">
    <property type="entry name" value="Q_MOTIF"/>
    <property type="match status" value="1"/>
</dbReference>
<evidence type="ECO:0000256" key="10">
    <source>
        <dbReference type="ARBA" id="ARBA00023242"/>
    </source>
</evidence>
<dbReference type="Pfam" id="PF13959">
    <property type="entry name" value="CTE_SPB4"/>
    <property type="match status" value="1"/>
</dbReference>
<dbReference type="PANTHER" id="PTHR24031">
    <property type="entry name" value="RNA HELICASE"/>
    <property type="match status" value="1"/>
</dbReference>
<evidence type="ECO:0000256" key="8">
    <source>
        <dbReference type="ARBA" id="ARBA00022884"/>
    </source>
</evidence>
<dbReference type="GO" id="GO:0006364">
    <property type="term" value="P:rRNA processing"/>
    <property type="evidence" value="ECO:0007669"/>
    <property type="project" value="UniProtKB-KW"/>
</dbReference>
<comment type="catalytic activity">
    <reaction evidence="16">
        <text>ATP + H2O = ADP + phosphate + H(+)</text>
        <dbReference type="Rhea" id="RHEA:13065"/>
        <dbReference type="ChEBI" id="CHEBI:15377"/>
        <dbReference type="ChEBI" id="CHEBI:15378"/>
        <dbReference type="ChEBI" id="CHEBI:30616"/>
        <dbReference type="ChEBI" id="CHEBI:43474"/>
        <dbReference type="ChEBI" id="CHEBI:456216"/>
        <dbReference type="EC" id="3.6.4.13"/>
    </reaction>
</comment>
<dbReference type="InterPro" id="IPR000629">
    <property type="entry name" value="RNA-helicase_DEAD-box_CS"/>
</dbReference>
<dbReference type="GO" id="GO:0003724">
    <property type="term" value="F:RNA helicase activity"/>
    <property type="evidence" value="ECO:0007669"/>
    <property type="project" value="UniProtKB-EC"/>
</dbReference>
<keyword evidence="10" id="KW-0539">Nucleus</keyword>
<keyword evidence="3" id="KW-0698">rRNA processing</keyword>
<evidence type="ECO:0000256" key="13">
    <source>
        <dbReference type="ARBA" id="ARBA00038757"/>
    </source>
</evidence>
<dbReference type="Pfam" id="PF00270">
    <property type="entry name" value="DEAD"/>
    <property type="match status" value="1"/>
</dbReference>
<dbReference type="Proteomes" id="UP000277580">
    <property type="component" value="Unassembled WGS sequence"/>
</dbReference>
<keyword evidence="7 15" id="KW-0067">ATP-binding</keyword>
<dbReference type="CDD" id="cd17960">
    <property type="entry name" value="DEADc_DDX55"/>
    <property type="match status" value="1"/>
</dbReference>
<dbReference type="SMART" id="SM00490">
    <property type="entry name" value="HELICc"/>
    <property type="match status" value="1"/>
</dbReference>
<feature type="compositionally biased region" description="Basic and acidic residues" evidence="17">
    <location>
        <begin position="589"/>
        <end position="620"/>
    </location>
</feature>
<evidence type="ECO:0000256" key="12">
    <source>
        <dbReference type="ARBA" id="ARBA00038002"/>
    </source>
</evidence>
<dbReference type="EMBL" id="ML119116">
    <property type="protein sequence ID" value="RPB14876.1"/>
    <property type="molecule type" value="Genomic_DNA"/>
</dbReference>
<dbReference type="GO" id="GO:0005524">
    <property type="term" value="F:ATP binding"/>
    <property type="evidence" value="ECO:0007669"/>
    <property type="project" value="UniProtKB-UniRule"/>
</dbReference>
<dbReference type="PROSITE" id="PS51194">
    <property type="entry name" value="HELICASE_CTER"/>
    <property type="match status" value="1"/>
</dbReference>
<feature type="compositionally biased region" description="Basic and acidic residues" evidence="17">
    <location>
        <begin position="627"/>
        <end position="647"/>
    </location>
</feature>
<dbReference type="SMART" id="SM00487">
    <property type="entry name" value="DEXDc"/>
    <property type="match status" value="1"/>
</dbReference>
<comment type="subunit">
    <text evidence="13">Component of pre-60S ribosomal complexes.</text>
</comment>
<dbReference type="FunCoup" id="A0A3N4KWE1">
    <property type="interactions" value="1154"/>
</dbReference>
<feature type="domain" description="Helicase C-terminal" evidence="19">
    <location>
        <begin position="313"/>
        <end position="485"/>
    </location>
</feature>
<dbReference type="OrthoDB" id="7396459at2759"/>
<feature type="region of interest" description="Disordered" evidence="17">
    <location>
        <begin position="652"/>
        <end position="671"/>
    </location>
</feature>
<accession>A0A3N4KWE1</accession>
<dbReference type="InParanoid" id="A0A3N4KWE1"/>
<dbReference type="PROSITE" id="PS00039">
    <property type="entry name" value="DEAD_ATP_HELICASE"/>
    <property type="match status" value="1"/>
</dbReference>
<evidence type="ECO:0000256" key="9">
    <source>
        <dbReference type="ARBA" id="ARBA00023054"/>
    </source>
</evidence>
<comment type="subcellular location">
    <subcellularLocation>
        <location evidence="1">Nucleus</location>
        <location evidence="1">Nucleolus</location>
    </subcellularLocation>
</comment>
<dbReference type="InterPro" id="IPR011545">
    <property type="entry name" value="DEAD/DEAH_box_helicase_dom"/>
</dbReference>
<keyword evidence="2" id="KW-0690">Ribosome biogenesis</keyword>
<dbReference type="GO" id="GO:0005730">
    <property type="term" value="C:nucleolus"/>
    <property type="evidence" value="ECO:0007669"/>
    <property type="project" value="UniProtKB-SubCell"/>
</dbReference>
<evidence type="ECO:0000256" key="17">
    <source>
        <dbReference type="SAM" id="MobiDB-lite"/>
    </source>
</evidence>
<dbReference type="InterPro" id="IPR014014">
    <property type="entry name" value="RNA_helicase_DEAD_Q_motif"/>
</dbReference>
<evidence type="ECO:0000259" key="18">
    <source>
        <dbReference type="PROSITE" id="PS51192"/>
    </source>
</evidence>
<keyword evidence="22" id="KW-1185">Reference proteome</keyword>
<evidence type="ECO:0000256" key="3">
    <source>
        <dbReference type="ARBA" id="ARBA00022552"/>
    </source>
</evidence>
<evidence type="ECO:0000256" key="5">
    <source>
        <dbReference type="ARBA" id="ARBA00022801"/>
    </source>
</evidence>
<dbReference type="GO" id="GO:0016887">
    <property type="term" value="F:ATP hydrolysis activity"/>
    <property type="evidence" value="ECO:0007669"/>
    <property type="project" value="RHEA"/>
</dbReference>
<dbReference type="InterPro" id="IPR025313">
    <property type="entry name" value="SPB4-like_CTE"/>
</dbReference>
<dbReference type="Pfam" id="PF00271">
    <property type="entry name" value="Helicase_C"/>
    <property type="match status" value="1"/>
</dbReference>
<dbReference type="InterPro" id="IPR056330">
    <property type="entry name" value="CTT_SPB4"/>
</dbReference>
<keyword evidence="8 16" id="KW-0694">RNA-binding</keyword>
<dbReference type="InterPro" id="IPR027417">
    <property type="entry name" value="P-loop_NTPase"/>
</dbReference>
<evidence type="ECO:0000256" key="4">
    <source>
        <dbReference type="ARBA" id="ARBA00022741"/>
    </source>
</evidence>
<evidence type="ECO:0000256" key="11">
    <source>
        <dbReference type="ARBA" id="ARBA00037566"/>
    </source>
</evidence>
<feature type="compositionally biased region" description="Basic and acidic residues" evidence="17">
    <location>
        <begin position="652"/>
        <end position="665"/>
    </location>
</feature>
<sequence length="671" mass="74318">MPASTTEKKPKQKQKPLKQKPVAAEILKIEPPTTEDAPPSETPAKQSWQSLKPQLSPWVLGAVDSMGFSKMTPVQASTIPLFMGNKDVVVEAVTGSGKTLSFLIPIVERLLRGEPKKKNHVGAIVISPTRELATQIHSVLKSLLAFHAPSASKEGAEADPSATRITPLLLLGGTTPPAQDLKNFLQQSPNFLIGTPGRLNELLASQHVLCTTDSFEALVLDEADRLLDLGFKETLTKIISRLPKQRRTGLFSASVSDAIVGSLVRTGLRNPVKIAVKVHTAKKEKRTPASLAMTYILATPRQRLVHLQRILSPVSGLFPVTNLPQKTIIYLSNCVSVDYFASLFPAILPGPKSKSGGYTIVPLHGKQSPKIRQTNFAQFTSSTSPSILLTTDLAARGLDIPEVDLVVQIDPPTDPKVFLHRCGRAGRAGRKGLAVIFLSRGREEGYIDFLEVRKTPVVPLVLIQDSYDAENPTEEETAQVVQKLRAVVLRDRALHEKGMKAFVSHVRAHSKHQTASIFRVKDIEWKDLAEAFALLRMPKMPELRAEGVEKVVLGVEVNMSTFAYRDKVKEKARLEALAVAAETGAPEYSKVHQNDKDKKRKRTEAWSEKTDAADVREARREKRGKKREAERQNKMAPEEKQKEAEWKELVEEVKRRRKESEKGDAEFEGLE</sequence>
<feature type="short sequence motif" description="Q motif" evidence="14">
    <location>
        <begin position="48"/>
        <end position="76"/>
    </location>
</feature>
<evidence type="ECO:0000256" key="2">
    <source>
        <dbReference type="ARBA" id="ARBA00022517"/>
    </source>
</evidence>
<dbReference type="InterPro" id="IPR001650">
    <property type="entry name" value="Helicase_C-like"/>
</dbReference>
<feature type="region of interest" description="Disordered" evidence="17">
    <location>
        <begin position="587"/>
        <end position="647"/>
    </location>
</feature>
<comment type="domain">
    <text evidence="16">The Q motif is unique to and characteristic of the DEAD box family of RNA helicases and controls ATP binding and hydrolysis.</text>
</comment>
<organism evidence="21 22">
    <name type="scientific">Morchella conica CCBAS932</name>
    <dbReference type="NCBI Taxonomy" id="1392247"/>
    <lineage>
        <taxon>Eukaryota</taxon>
        <taxon>Fungi</taxon>
        <taxon>Dikarya</taxon>
        <taxon>Ascomycota</taxon>
        <taxon>Pezizomycotina</taxon>
        <taxon>Pezizomycetes</taxon>
        <taxon>Pezizales</taxon>
        <taxon>Morchellaceae</taxon>
        <taxon>Morchella</taxon>
    </lineage>
</organism>
<dbReference type="EC" id="3.6.4.13" evidence="16"/>
<dbReference type="GO" id="GO:0003723">
    <property type="term" value="F:RNA binding"/>
    <property type="evidence" value="ECO:0007669"/>
    <property type="project" value="UniProtKB-UniRule"/>
</dbReference>
<keyword evidence="9" id="KW-0175">Coiled coil</keyword>
<evidence type="ECO:0000256" key="16">
    <source>
        <dbReference type="RuleBase" id="RU365068"/>
    </source>
</evidence>
<evidence type="ECO:0000313" key="22">
    <source>
        <dbReference type="Proteomes" id="UP000277580"/>
    </source>
</evidence>
<feature type="domain" description="DEAD-box RNA helicase Q" evidence="20">
    <location>
        <begin position="48"/>
        <end position="76"/>
    </location>
</feature>
<dbReference type="STRING" id="1392247.A0A3N4KWE1"/>
<evidence type="ECO:0000259" key="20">
    <source>
        <dbReference type="PROSITE" id="PS51195"/>
    </source>
</evidence>
<dbReference type="PROSITE" id="PS51192">
    <property type="entry name" value="HELICASE_ATP_BIND_1"/>
    <property type="match status" value="1"/>
</dbReference>
<name>A0A3N4KWE1_9PEZI</name>